<proteinExistence type="predicted"/>
<keyword evidence="1" id="KW-0472">Membrane</keyword>
<feature type="domain" description="Low molecular weight protein antigen 6 PH" evidence="2">
    <location>
        <begin position="64"/>
        <end position="119"/>
    </location>
</feature>
<sequence>MANVSDLFYEETFRPAFGRVLAGALMTICALAGLSVVGAGADALWQVWPWLALVAFGAWALYWRPEVEVNAGGVRVVNVFRTLDVPWPAITDIETKWALTLVTTLGTVRAWAAPAPGRQVLRRSQAEDLRLGGAGKGDMVRPSDLPQTESGAAALVVRQRWLRIREAGFLADPRVEHDRMPVRWHVETIAGFALLTVAVVYGTFLR</sequence>
<accession>A0A4R7HYP8</accession>
<keyword evidence="4" id="KW-1185">Reference proteome</keyword>
<dbReference type="RefSeq" id="WP_133868636.1">
    <property type="nucleotide sequence ID" value="NZ_JAVJPS010000012.1"/>
</dbReference>
<dbReference type="Proteomes" id="UP000294558">
    <property type="component" value="Unassembled WGS sequence"/>
</dbReference>
<keyword evidence="1" id="KW-1133">Transmembrane helix</keyword>
<name>A0A4R7HYP8_9ACTN</name>
<protein>
    <submittedName>
        <fullName evidence="3">PH (Pleckstrin Homology) domain-containing protein</fullName>
    </submittedName>
</protein>
<evidence type="ECO:0000313" key="4">
    <source>
        <dbReference type="Proteomes" id="UP000294558"/>
    </source>
</evidence>
<comment type="caution">
    <text evidence="3">The sequence shown here is derived from an EMBL/GenBank/DDBJ whole genome shotgun (WGS) entry which is preliminary data.</text>
</comment>
<feature type="transmembrane region" description="Helical" evidence="1">
    <location>
        <begin position="20"/>
        <end position="41"/>
    </location>
</feature>
<feature type="transmembrane region" description="Helical" evidence="1">
    <location>
        <begin position="184"/>
        <end position="204"/>
    </location>
</feature>
<organism evidence="3 4">
    <name type="scientific">Ilumatobacter fluminis</name>
    <dbReference type="NCBI Taxonomy" id="467091"/>
    <lineage>
        <taxon>Bacteria</taxon>
        <taxon>Bacillati</taxon>
        <taxon>Actinomycetota</taxon>
        <taxon>Acidimicrobiia</taxon>
        <taxon>Acidimicrobiales</taxon>
        <taxon>Ilumatobacteraceae</taxon>
        <taxon>Ilumatobacter</taxon>
    </lineage>
</organism>
<evidence type="ECO:0000259" key="2">
    <source>
        <dbReference type="Pfam" id="PF10756"/>
    </source>
</evidence>
<dbReference type="AlphaFoldDB" id="A0A4R7HYP8"/>
<evidence type="ECO:0000313" key="3">
    <source>
        <dbReference type="EMBL" id="TDT16241.1"/>
    </source>
</evidence>
<dbReference type="EMBL" id="SOAU01000001">
    <property type="protein sequence ID" value="TDT16241.1"/>
    <property type="molecule type" value="Genomic_DNA"/>
</dbReference>
<reference evidence="3 4" key="1">
    <citation type="submission" date="2019-03" db="EMBL/GenBank/DDBJ databases">
        <title>Sequencing the genomes of 1000 actinobacteria strains.</title>
        <authorList>
            <person name="Klenk H.-P."/>
        </authorList>
    </citation>
    <scope>NUCLEOTIDE SEQUENCE [LARGE SCALE GENOMIC DNA]</scope>
    <source>
        <strain evidence="3 4">DSM 18936</strain>
    </source>
</reference>
<feature type="transmembrane region" description="Helical" evidence="1">
    <location>
        <begin position="47"/>
        <end position="63"/>
    </location>
</feature>
<gene>
    <name evidence="3" type="ORF">BDK89_1825</name>
</gene>
<dbReference type="InterPro" id="IPR019692">
    <property type="entry name" value="CFP-6_PH"/>
</dbReference>
<dbReference type="Pfam" id="PF10756">
    <property type="entry name" value="bPH_6"/>
    <property type="match status" value="1"/>
</dbReference>
<evidence type="ECO:0000256" key="1">
    <source>
        <dbReference type="SAM" id="Phobius"/>
    </source>
</evidence>
<keyword evidence="1" id="KW-0812">Transmembrane</keyword>
<dbReference type="OrthoDB" id="5148800at2"/>